<dbReference type="GO" id="GO:0016787">
    <property type="term" value="F:hydrolase activity"/>
    <property type="evidence" value="ECO:0007669"/>
    <property type="project" value="InterPro"/>
</dbReference>
<feature type="domain" description="Cell wall hydrolase SleB" evidence="1">
    <location>
        <begin position="59"/>
        <end position="164"/>
    </location>
</feature>
<dbReference type="Gene3D" id="1.10.10.2520">
    <property type="entry name" value="Cell wall hydrolase SleB, domain 1"/>
    <property type="match status" value="1"/>
</dbReference>
<evidence type="ECO:0000313" key="2">
    <source>
        <dbReference type="EMBL" id="CAB5220555.1"/>
    </source>
</evidence>
<dbReference type="InterPro" id="IPR011105">
    <property type="entry name" value="Cell_wall_hydrolase_SleB"/>
</dbReference>
<dbReference type="Pfam" id="PF07486">
    <property type="entry name" value="Hydrolase_2"/>
    <property type="match status" value="1"/>
</dbReference>
<proteinExistence type="predicted"/>
<dbReference type="EMBL" id="LR798293">
    <property type="protein sequence ID" value="CAB5220555.1"/>
    <property type="molecule type" value="Genomic_DNA"/>
</dbReference>
<accession>A0A6J7WUP4</accession>
<name>A0A6J7WUP4_9CAUD</name>
<dbReference type="PROSITE" id="PS51257">
    <property type="entry name" value="PROKAR_LIPOPROTEIN"/>
    <property type="match status" value="1"/>
</dbReference>
<reference evidence="2" key="1">
    <citation type="submission" date="2020-05" db="EMBL/GenBank/DDBJ databases">
        <authorList>
            <person name="Chiriac C."/>
            <person name="Salcher M."/>
            <person name="Ghai R."/>
            <person name="Kavagutti S V."/>
        </authorList>
    </citation>
    <scope>NUCLEOTIDE SEQUENCE</scope>
</reference>
<gene>
    <name evidence="2" type="ORF">UFOVP240_3</name>
</gene>
<protein>
    <submittedName>
        <fullName evidence="2">Spore_SleB, spore cortex-lytic enzyme</fullName>
    </submittedName>
</protein>
<organism evidence="2">
    <name type="scientific">uncultured Caudovirales phage</name>
    <dbReference type="NCBI Taxonomy" id="2100421"/>
    <lineage>
        <taxon>Viruses</taxon>
        <taxon>Duplodnaviria</taxon>
        <taxon>Heunggongvirae</taxon>
        <taxon>Uroviricota</taxon>
        <taxon>Caudoviricetes</taxon>
        <taxon>Peduoviridae</taxon>
        <taxon>Maltschvirus</taxon>
        <taxon>Maltschvirus maltsch</taxon>
    </lineage>
</organism>
<sequence length="195" mass="22955">MHKSILILISLILVSCLSVTNTSFSTDKILEVEYHQLTKEARKEIDCLADNVYHEAGYETEQGRMAVAFVTLNRLQDPRFPKDICSVVKQKTNYTCQFTWFCEHKVTDRQKHQYELSREAALYVYANYEKLKDITKGALYYHADYVNPKWKLQKTVTIGRHIFYRERGITHEEDKLAVERVRREPTFILLADGRN</sequence>
<evidence type="ECO:0000259" key="1">
    <source>
        <dbReference type="Pfam" id="PF07486"/>
    </source>
</evidence>
<dbReference type="InterPro" id="IPR042047">
    <property type="entry name" value="SleB_dom1"/>
</dbReference>